<dbReference type="SUPFAM" id="SSF51556">
    <property type="entry name" value="Metallo-dependent hydrolases"/>
    <property type="match status" value="1"/>
</dbReference>
<proteinExistence type="predicted"/>
<organism evidence="1 2">
    <name type="scientific">Brachionus calyciflorus</name>
    <dbReference type="NCBI Taxonomy" id="104777"/>
    <lineage>
        <taxon>Eukaryota</taxon>
        <taxon>Metazoa</taxon>
        <taxon>Spiralia</taxon>
        <taxon>Gnathifera</taxon>
        <taxon>Rotifera</taxon>
        <taxon>Eurotatoria</taxon>
        <taxon>Monogononta</taxon>
        <taxon>Pseudotrocha</taxon>
        <taxon>Ploima</taxon>
        <taxon>Brachionidae</taxon>
        <taxon>Brachionus</taxon>
    </lineage>
</organism>
<accession>A0A814K5Y8</accession>
<name>A0A814K5Y8_9BILA</name>
<protein>
    <submittedName>
        <fullName evidence="1">Uncharacterized protein</fullName>
    </submittedName>
</protein>
<comment type="caution">
    <text evidence="1">The sequence shown here is derived from an EMBL/GenBank/DDBJ whole genome shotgun (WGS) entry which is preliminary data.</text>
</comment>
<dbReference type="Proteomes" id="UP000663879">
    <property type="component" value="Unassembled WGS sequence"/>
</dbReference>
<reference evidence="1" key="1">
    <citation type="submission" date="2021-02" db="EMBL/GenBank/DDBJ databases">
        <authorList>
            <person name="Nowell W R."/>
        </authorList>
    </citation>
    <scope>NUCLEOTIDE SEQUENCE</scope>
    <source>
        <strain evidence="1">Ploen Becks lab</strain>
    </source>
</reference>
<dbReference type="InterPro" id="IPR032466">
    <property type="entry name" value="Metal_Hydrolase"/>
</dbReference>
<gene>
    <name evidence="1" type="ORF">OXX778_LOCUS18636</name>
</gene>
<dbReference type="Gene3D" id="3.20.20.140">
    <property type="entry name" value="Metal-dependent hydrolases"/>
    <property type="match status" value="1"/>
</dbReference>
<keyword evidence="2" id="KW-1185">Reference proteome</keyword>
<dbReference type="AlphaFoldDB" id="A0A814K5Y8"/>
<evidence type="ECO:0000313" key="2">
    <source>
        <dbReference type="Proteomes" id="UP000663879"/>
    </source>
</evidence>
<feature type="non-terminal residue" evidence="1">
    <location>
        <position position="1"/>
    </location>
</feature>
<sequence length="392" mass="44641">TQESTLRTQLFNPNPNQFPIGGYGPIGTSNQTVQNDSSPCVDKIIKDHNRTSDSANLPLLINNLDSDNEVHQILKKSPVNPYCPIVWQNINNLSVERFNHFVKNILPANDQYLFTVNGKCLEYKFAKQIQHSLKTKDVVDRILLGTDSPHYPANYFGKQYSTPLHIANMVLEMHLILVKSNDFKHLTLADTNDLFTSNAFSVFPKRVFQNMNRRSFDNFVRLRLNPTLSEYKAHIKYFQPIIAKSTSSKRSNTTATFDLENMPPLKKTFLNTEVQTSQMPPTTSRTEDSDETILPDISLTIHDTKSNSIEQSILDTIDLTTDEDEPLTGIAERAKRIRERALTIISNSTSWQERGASKIQVVKIPKSLVRRLAHQSENMSDQQFDEFIQGAQ</sequence>
<dbReference type="EMBL" id="CAJNOC010005254">
    <property type="protein sequence ID" value="CAF1047024.1"/>
    <property type="molecule type" value="Genomic_DNA"/>
</dbReference>
<evidence type="ECO:0000313" key="1">
    <source>
        <dbReference type="EMBL" id="CAF1047024.1"/>
    </source>
</evidence>